<gene>
    <name evidence="3" type="ORF">PKF023_03600</name>
</gene>
<dbReference type="GO" id="GO:0008107">
    <property type="term" value="F:galactoside 2-alpha-L-fucosyltransferase activity"/>
    <property type="evidence" value="ECO:0007669"/>
    <property type="project" value="InterPro"/>
</dbReference>
<dbReference type="InterPro" id="IPR002516">
    <property type="entry name" value="Glyco_trans_11"/>
</dbReference>
<dbReference type="RefSeq" id="WP_281742937.1">
    <property type="nucleotide sequence ID" value="NZ_AP026973.1"/>
</dbReference>
<keyword evidence="1" id="KW-0328">Glycosyltransferase</keyword>
<dbReference type="EMBL" id="AP026973">
    <property type="protein sequence ID" value="BDT76557.1"/>
    <property type="molecule type" value="Genomic_DNA"/>
</dbReference>
<reference evidence="3" key="1">
    <citation type="submission" date="2022-11" db="EMBL/GenBank/DDBJ databases">
        <title>Complete Genome Sequences of three Polynucleobacter sp. Subcluster PnecC Strains KF022, KF023, and KF032 Isolated from a Shallow Eutrophic Lake in Japan.</title>
        <authorList>
            <person name="Ogata Y."/>
            <person name="Watanabe K."/>
            <person name="Takemine S."/>
            <person name="Shindo C."/>
            <person name="Kurokawa R."/>
            <person name="Suda W."/>
        </authorList>
    </citation>
    <scope>NUCLEOTIDE SEQUENCE</scope>
    <source>
        <strain evidence="3">KF023</strain>
    </source>
</reference>
<dbReference type="GO" id="GO:0005975">
    <property type="term" value="P:carbohydrate metabolic process"/>
    <property type="evidence" value="ECO:0007669"/>
    <property type="project" value="InterPro"/>
</dbReference>
<dbReference type="CDD" id="cd11301">
    <property type="entry name" value="Fut1_Fut2_like"/>
    <property type="match status" value="1"/>
</dbReference>
<dbReference type="GO" id="GO:0016020">
    <property type="term" value="C:membrane"/>
    <property type="evidence" value="ECO:0007669"/>
    <property type="project" value="InterPro"/>
</dbReference>
<dbReference type="Proteomes" id="UP001211097">
    <property type="component" value="Chromosome"/>
</dbReference>
<name>A0A9C7CXJ7_9BURK</name>
<dbReference type="KEGG" id="pyt:PKF023_03600"/>
<evidence type="ECO:0000313" key="3">
    <source>
        <dbReference type="EMBL" id="BDT76557.1"/>
    </source>
</evidence>
<sequence>MIIVRLNGGLGNQLFQYAAGKSLSIINNDILKLDVADYYSKINQKQINRSLDITDFMITASQADSSEIFRIKYPYGILSKIIRNINQKFFSRYYVDWHPQILQQKGDVYLDGYFQTEKYFFQNNNEILKEFILKPDFSRGIEPHLNVIKATRTPISLHIRRGDFYDNPKTREHHLVCDVNFYRRAISFMQEKFPGLHLFIFSDDPGWVRENLLISVPYTIVSAERGAENSLRASQELVLISKCSHHILSNSSFSWWGAYLNKSEAKIVLAPNIWIKGPISQPNILAQGWVPFSISE</sequence>
<protein>
    <submittedName>
        <fullName evidence="3">Alpha-1,2-fucosyltransferase</fullName>
    </submittedName>
</protein>
<evidence type="ECO:0000256" key="1">
    <source>
        <dbReference type="ARBA" id="ARBA00022676"/>
    </source>
</evidence>
<evidence type="ECO:0000256" key="2">
    <source>
        <dbReference type="ARBA" id="ARBA00022679"/>
    </source>
</evidence>
<dbReference type="PANTHER" id="PTHR11927">
    <property type="entry name" value="GALACTOSIDE 2-L-FUCOSYLTRANSFERASE"/>
    <property type="match status" value="1"/>
</dbReference>
<keyword evidence="2" id="KW-0808">Transferase</keyword>
<accession>A0A9C7CXJ7</accession>
<proteinExistence type="predicted"/>
<organism evidence="3">
    <name type="scientific">Polynucleobacter yangtzensis</name>
    <dbReference type="NCBI Taxonomy" id="1743159"/>
    <lineage>
        <taxon>Bacteria</taxon>
        <taxon>Pseudomonadati</taxon>
        <taxon>Pseudomonadota</taxon>
        <taxon>Betaproteobacteria</taxon>
        <taxon>Burkholderiales</taxon>
        <taxon>Burkholderiaceae</taxon>
        <taxon>Polynucleobacter</taxon>
    </lineage>
</organism>
<dbReference type="AlphaFoldDB" id="A0A9C7CXJ7"/>
<dbReference type="Pfam" id="PF01531">
    <property type="entry name" value="Glyco_transf_11"/>
    <property type="match status" value="1"/>
</dbReference>
<dbReference type="Gene3D" id="3.40.50.11350">
    <property type="match status" value="1"/>
</dbReference>
<dbReference type="PANTHER" id="PTHR11927:SF9">
    <property type="entry name" value="L-FUCOSYLTRANSFERASE"/>
    <property type="match status" value="1"/>
</dbReference>